<feature type="domain" description="Cytochrome c" evidence="7">
    <location>
        <begin position="129"/>
        <end position="216"/>
    </location>
</feature>
<dbReference type="RefSeq" id="WP_115453774.1">
    <property type="nucleotide sequence ID" value="NZ_QNQT01000013.1"/>
</dbReference>
<dbReference type="Pfam" id="PF00034">
    <property type="entry name" value="Cytochrom_C"/>
    <property type="match status" value="1"/>
</dbReference>
<keyword evidence="4" id="KW-0249">Electron transport</keyword>
<dbReference type="InterPro" id="IPR009056">
    <property type="entry name" value="Cyt_c-like_dom"/>
</dbReference>
<keyword evidence="1" id="KW-0813">Transport</keyword>
<gene>
    <name evidence="8" type="ORF">DRW41_19570</name>
</gene>
<dbReference type="InterPro" id="IPR036909">
    <property type="entry name" value="Cyt_c-like_dom_sf"/>
</dbReference>
<evidence type="ECO:0000256" key="4">
    <source>
        <dbReference type="ARBA" id="ARBA00022982"/>
    </source>
</evidence>
<dbReference type="InterPro" id="IPR050597">
    <property type="entry name" value="Cytochrome_c_Oxidase_Subunit"/>
</dbReference>
<dbReference type="GO" id="GO:0020037">
    <property type="term" value="F:heme binding"/>
    <property type="evidence" value="ECO:0007669"/>
    <property type="project" value="InterPro"/>
</dbReference>
<feature type="domain" description="Cytochrome c" evidence="7">
    <location>
        <begin position="33"/>
        <end position="115"/>
    </location>
</feature>
<dbReference type="PROSITE" id="PS51007">
    <property type="entry name" value="CYTC"/>
    <property type="match status" value="2"/>
</dbReference>
<dbReference type="Gene3D" id="1.10.760.10">
    <property type="entry name" value="Cytochrome c-like domain"/>
    <property type="match status" value="2"/>
</dbReference>
<dbReference type="OrthoDB" id="9779283at2"/>
<keyword evidence="2 6" id="KW-0349">Heme</keyword>
<dbReference type="Pfam" id="PF13442">
    <property type="entry name" value="Cytochrome_CBB3"/>
    <property type="match status" value="1"/>
</dbReference>
<dbReference type="EMBL" id="QNQT01000013">
    <property type="protein sequence ID" value="RDU35205.1"/>
    <property type="molecule type" value="Genomic_DNA"/>
</dbReference>
<keyword evidence="5 6" id="KW-0408">Iron</keyword>
<dbReference type="InterPro" id="IPR008168">
    <property type="entry name" value="Cyt_C_IC"/>
</dbReference>
<dbReference type="Proteomes" id="UP000257144">
    <property type="component" value="Unassembled WGS sequence"/>
</dbReference>
<dbReference type="AlphaFoldDB" id="A0A3D8GL79"/>
<evidence type="ECO:0000313" key="8">
    <source>
        <dbReference type="EMBL" id="RDU35205.1"/>
    </source>
</evidence>
<sequence>MKKKVLIGFYILIVLIGLAVFMTANGFQGKNAQAVQAGEKVYKQQCAICHGDNGKGEGANAGTSLNSQVFLSSASDDDLVNYIAEGRPEAAMPAYGPRLSKEELKNVVAFIRDWQKGEMKFDVPDPIAGNAETGEKIYKRSCIQCHGEGGAGKPKMGTVLAHPNYLKYSTDQQIWINTAYGRENTRMAPSLKGLDGVRQLSKKDISDVVAYIRSLEKEE</sequence>
<evidence type="ECO:0000256" key="6">
    <source>
        <dbReference type="PROSITE-ProRule" id="PRU00433"/>
    </source>
</evidence>
<organism evidence="8 9">
    <name type="scientific">Neobacillus piezotolerans</name>
    <dbReference type="NCBI Taxonomy" id="2259171"/>
    <lineage>
        <taxon>Bacteria</taxon>
        <taxon>Bacillati</taxon>
        <taxon>Bacillota</taxon>
        <taxon>Bacilli</taxon>
        <taxon>Bacillales</taxon>
        <taxon>Bacillaceae</taxon>
        <taxon>Neobacillus</taxon>
    </lineage>
</organism>
<name>A0A3D8GL79_9BACI</name>
<evidence type="ECO:0000259" key="7">
    <source>
        <dbReference type="PROSITE" id="PS51007"/>
    </source>
</evidence>
<dbReference type="GO" id="GO:0005506">
    <property type="term" value="F:iron ion binding"/>
    <property type="evidence" value="ECO:0007669"/>
    <property type="project" value="InterPro"/>
</dbReference>
<comment type="caution">
    <text evidence="8">The sequence shown here is derived from an EMBL/GenBank/DDBJ whole genome shotgun (WGS) entry which is preliminary data.</text>
</comment>
<evidence type="ECO:0000256" key="3">
    <source>
        <dbReference type="ARBA" id="ARBA00022723"/>
    </source>
</evidence>
<dbReference type="SUPFAM" id="SSF46626">
    <property type="entry name" value="Cytochrome c"/>
    <property type="match status" value="2"/>
</dbReference>
<evidence type="ECO:0000256" key="1">
    <source>
        <dbReference type="ARBA" id="ARBA00022448"/>
    </source>
</evidence>
<evidence type="ECO:0000256" key="2">
    <source>
        <dbReference type="ARBA" id="ARBA00022617"/>
    </source>
</evidence>
<reference evidence="8 9" key="1">
    <citation type="submission" date="2018-07" db="EMBL/GenBank/DDBJ databases">
        <title>Bacillus sp. YLB-04 draft genome sequence.</title>
        <authorList>
            <person name="Yu L."/>
            <person name="Tang X."/>
        </authorList>
    </citation>
    <scope>NUCLEOTIDE SEQUENCE [LARGE SCALE GENOMIC DNA]</scope>
    <source>
        <strain evidence="8 9">YLB-04</strain>
    </source>
</reference>
<keyword evidence="3 6" id="KW-0479">Metal-binding</keyword>
<dbReference type="PANTHER" id="PTHR33751:SF1">
    <property type="entry name" value="CBB3-TYPE CYTOCHROME C OXIDASE SUBUNIT FIXP"/>
    <property type="match status" value="1"/>
</dbReference>
<proteinExistence type="predicted"/>
<evidence type="ECO:0000256" key="5">
    <source>
        <dbReference type="ARBA" id="ARBA00023004"/>
    </source>
</evidence>
<dbReference type="PANTHER" id="PTHR33751">
    <property type="entry name" value="CBB3-TYPE CYTOCHROME C OXIDASE SUBUNIT FIXP"/>
    <property type="match status" value="1"/>
</dbReference>
<accession>A0A3D8GL79</accession>
<dbReference type="GO" id="GO:0009055">
    <property type="term" value="F:electron transfer activity"/>
    <property type="evidence" value="ECO:0007669"/>
    <property type="project" value="InterPro"/>
</dbReference>
<dbReference type="PRINTS" id="PR00605">
    <property type="entry name" value="CYTCHROMECIC"/>
</dbReference>
<protein>
    <submittedName>
        <fullName evidence="8">Cytochrome c</fullName>
    </submittedName>
</protein>
<evidence type="ECO:0000313" key="9">
    <source>
        <dbReference type="Proteomes" id="UP000257144"/>
    </source>
</evidence>
<keyword evidence="9" id="KW-1185">Reference proteome</keyword>